<organism evidence="1 2">
    <name type="scientific">Nemania bipapillata</name>
    <dbReference type="NCBI Taxonomy" id="110536"/>
    <lineage>
        <taxon>Eukaryota</taxon>
        <taxon>Fungi</taxon>
        <taxon>Dikarya</taxon>
        <taxon>Ascomycota</taxon>
        <taxon>Pezizomycotina</taxon>
        <taxon>Sordariomycetes</taxon>
        <taxon>Xylariomycetidae</taxon>
        <taxon>Xylariales</taxon>
        <taxon>Xylariaceae</taxon>
        <taxon>Nemania</taxon>
    </lineage>
</organism>
<protein>
    <submittedName>
        <fullName evidence="1">Uncharacterized protein</fullName>
    </submittedName>
</protein>
<dbReference type="EMBL" id="JAPESX010000354">
    <property type="protein sequence ID" value="KAJ8121739.1"/>
    <property type="molecule type" value="Genomic_DNA"/>
</dbReference>
<sequence length="319" mass="36003">MIPSAYYDPFDVPELKTRLAKMRIINTDSAVPGGLNEKTQFTAPIQVTSEGVDPFCILPVELREMILTYVDTQDVLSFRYASRVIAATPLSQYFFQSRFWPGREFGVLFDGFILGPSRASIDWRDFYQVSKQRIKYNLVGLGERNRLRIWDQTVRPLTQAIDEVSRLSVLRGESDWLRSPKGASIDTWNSVEASLTVNPELFGELKRHVFEAEIELPSSKIEAIHVGLVEFFGKKFICGLAFETEQGEDIEIGYIIPGAEEPLLVEAALEGFHIAVDDCGFRAISPYTGQHMQSEYLDWVGSTSDLPIQTLKCNRGSDD</sequence>
<keyword evidence="2" id="KW-1185">Reference proteome</keyword>
<name>A0ACC2J2S1_9PEZI</name>
<gene>
    <name evidence="1" type="ORF">ONZ43_g1886</name>
</gene>
<comment type="caution">
    <text evidence="1">The sequence shown here is derived from an EMBL/GenBank/DDBJ whole genome shotgun (WGS) entry which is preliminary data.</text>
</comment>
<proteinExistence type="predicted"/>
<accession>A0ACC2J2S1</accession>
<reference evidence="1" key="1">
    <citation type="submission" date="2022-11" db="EMBL/GenBank/DDBJ databases">
        <title>Genome Sequence of Nemania bipapillata.</title>
        <authorList>
            <person name="Buettner E."/>
        </authorList>
    </citation>
    <scope>NUCLEOTIDE SEQUENCE</scope>
    <source>
        <strain evidence="1">CP14</strain>
    </source>
</reference>
<evidence type="ECO:0000313" key="2">
    <source>
        <dbReference type="Proteomes" id="UP001153334"/>
    </source>
</evidence>
<dbReference type="Proteomes" id="UP001153334">
    <property type="component" value="Unassembled WGS sequence"/>
</dbReference>
<evidence type="ECO:0000313" key="1">
    <source>
        <dbReference type="EMBL" id="KAJ8121739.1"/>
    </source>
</evidence>